<evidence type="ECO:0000256" key="1">
    <source>
        <dbReference type="ARBA" id="ARBA00023157"/>
    </source>
</evidence>
<dbReference type="EC" id="1.14.99.56" evidence="2"/>
<reference evidence="6" key="1">
    <citation type="submission" date="2022-07" db="EMBL/GenBank/DDBJ databases">
        <title>Phylogenomic reconstructions and comparative analyses of Kickxellomycotina fungi.</title>
        <authorList>
            <person name="Reynolds N.K."/>
            <person name="Stajich J.E."/>
            <person name="Barry K."/>
            <person name="Grigoriev I.V."/>
            <person name="Crous P."/>
            <person name="Smith M.E."/>
        </authorList>
    </citation>
    <scope>NUCLEOTIDE SEQUENCE</scope>
    <source>
        <strain evidence="6">BCRC 34381</strain>
    </source>
</reference>
<evidence type="ECO:0000256" key="4">
    <source>
        <dbReference type="SAM" id="SignalP"/>
    </source>
</evidence>
<dbReference type="GO" id="GO:0030245">
    <property type="term" value="P:cellulose catabolic process"/>
    <property type="evidence" value="ECO:0007669"/>
    <property type="project" value="UniProtKB-UniRule"/>
</dbReference>
<dbReference type="InterPro" id="IPR005103">
    <property type="entry name" value="AA9_LPMO"/>
</dbReference>
<comment type="domain">
    <text evidence="2">Has a modular structure: an endo-beta-1,4-glucanase catalytic module at the N-terminus, a linker rich in serines and threonines, and a C-terminal carbohydrate-binding module (CBM).</text>
</comment>
<keyword evidence="1 2" id="KW-1015">Disulfide bond</keyword>
<dbReference type="Proteomes" id="UP001143981">
    <property type="component" value="Unassembled WGS sequence"/>
</dbReference>
<dbReference type="EMBL" id="JANBOI010001134">
    <property type="protein sequence ID" value="KAJ1727339.1"/>
    <property type="molecule type" value="Genomic_DNA"/>
</dbReference>
<dbReference type="InterPro" id="IPR049892">
    <property type="entry name" value="AA9"/>
</dbReference>
<feature type="chain" id="PRO_5040913357" description="AA9 family lytic polysaccharide monooxygenase" evidence="4">
    <location>
        <begin position="25"/>
        <end position="289"/>
    </location>
</feature>
<comment type="catalytic activity">
    <reaction evidence="2">
        <text>[(1-&gt;4)-beta-D-glucosyl]n+m + reduced acceptor + O2 = 4-dehydro-beta-D-glucosyl-[(1-&gt;4)-beta-D-glucosyl]n-1 + [(1-&gt;4)-beta-D-glucosyl]m + acceptor + H2O.</text>
        <dbReference type="EC" id="1.14.99.56"/>
    </reaction>
</comment>
<evidence type="ECO:0000256" key="2">
    <source>
        <dbReference type="RuleBase" id="RU368122"/>
    </source>
</evidence>
<feature type="domain" description="Auxiliary Activity family 9 catalytic" evidence="5">
    <location>
        <begin position="25"/>
        <end position="230"/>
    </location>
</feature>
<keyword evidence="7" id="KW-1185">Reference proteome</keyword>
<dbReference type="PANTHER" id="PTHR33353:SF32">
    <property type="entry name" value="ENDO-BETA-1,4-GLUCANASE D"/>
    <property type="match status" value="1"/>
</dbReference>
<comment type="subcellular location">
    <subcellularLocation>
        <location evidence="2">Secreted</location>
    </subcellularLocation>
</comment>
<name>A0A9W7YAF1_9FUNG</name>
<organism evidence="6 7">
    <name type="scientific">Coemansia biformis</name>
    <dbReference type="NCBI Taxonomy" id="1286918"/>
    <lineage>
        <taxon>Eukaryota</taxon>
        <taxon>Fungi</taxon>
        <taxon>Fungi incertae sedis</taxon>
        <taxon>Zoopagomycota</taxon>
        <taxon>Kickxellomycotina</taxon>
        <taxon>Kickxellomycetes</taxon>
        <taxon>Kickxellales</taxon>
        <taxon>Kickxellaceae</taxon>
        <taxon>Coemansia</taxon>
    </lineage>
</organism>
<keyword evidence="2" id="KW-0136">Cellulose degradation</keyword>
<keyword evidence="2" id="KW-0119">Carbohydrate metabolism</keyword>
<dbReference type="CDD" id="cd21175">
    <property type="entry name" value="LPMO_AA9"/>
    <property type="match status" value="1"/>
</dbReference>
<evidence type="ECO:0000259" key="5">
    <source>
        <dbReference type="Pfam" id="PF03443"/>
    </source>
</evidence>
<feature type="compositionally biased region" description="Basic residues" evidence="3">
    <location>
        <begin position="273"/>
        <end position="289"/>
    </location>
</feature>
<keyword evidence="4" id="KW-0732">Signal</keyword>
<dbReference type="Gene3D" id="2.70.50.70">
    <property type="match status" value="1"/>
</dbReference>
<dbReference type="GO" id="GO:0005576">
    <property type="term" value="C:extracellular region"/>
    <property type="evidence" value="ECO:0007669"/>
    <property type="project" value="UniProtKB-SubCell"/>
</dbReference>
<keyword evidence="2" id="KW-0624">Polysaccharide degradation</keyword>
<comment type="function">
    <text evidence="2">Lytic polysaccharide monooxygenase (LMPO) that depolymerizes crystalline and amorphous polysaccharides via the oxidation of scissile alpha- or beta-(1-4)-glycosidic bonds, yielding C1 and/or C4 oxidation products. Catalysis by LPMOs requires the reduction of the active-site copper from Cu(II) to Cu(I) by a reducing agent and H(2)O(2) or O(2) as a cosubstrate.</text>
</comment>
<dbReference type="GO" id="GO:0008810">
    <property type="term" value="F:cellulase activity"/>
    <property type="evidence" value="ECO:0007669"/>
    <property type="project" value="UniProtKB-UniRule"/>
</dbReference>
<protein>
    <recommendedName>
        <fullName evidence="2">AA9 family lytic polysaccharide monooxygenase</fullName>
        <ecNumber evidence="2">1.14.99.56</ecNumber>
    </recommendedName>
    <alternativeName>
        <fullName evidence="2">Endo-beta-1,4-glucanase</fullName>
    </alternativeName>
    <alternativeName>
        <fullName evidence="2">Glycosyl hydrolase 61 family protein</fullName>
    </alternativeName>
</protein>
<feature type="signal peptide" evidence="4">
    <location>
        <begin position="1"/>
        <end position="24"/>
    </location>
</feature>
<dbReference type="AlphaFoldDB" id="A0A9W7YAF1"/>
<comment type="caution">
    <text evidence="6">The sequence shown here is derived from an EMBL/GenBank/DDBJ whole genome shotgun (WGS) entry which is preliminary data.</text>
</comment>
<evidence type="ECO:0000313" key="6">
    <source>
        <dbReference type="EMBL" id="KAJ1727339.1"/>
    </source>
</evidence>
<feature type="compositionally biased region" description="Polar residues" evidence="3">
    <location>
        <begin position="256"/>
        <end position="266"/>
    </location>
</feature>
<dbReference type="PANTHER" id="PTHR33353">
    <property type="entry name" value="PUTATIVE (AFU_ORTHOLOGUE AFUA_1G12560)-RELATED"/>
    <property type="match status" value="1"/>
</dbReference>
<accession>A0A9W7YAF1</accession>
<evidence type="ECO:0000256" key="3">
    <source>
        <dbReference type="SAM" id="MobiDB-lite"/>
    </source>
</evidence>
<gene>
    <name evidence="6" type="ORF">LPJ61_004624</name>
</gene>
<dbReference type="OrthoDB" id="3238762at2759"/>
<dbReference type="GO" id="GO:0030248">
    <property type="term" value="F:cellulose binding"/>
    <property type="evidence" value="ECO:0007669"/>
    <property type="project" value="UniProtKB-UniRule"/>
</dbReference>
<feature type="region of interest" description="Disordered" evidence="3">
    <location>
        <begin position="241"/>
        <end position="289"/>
    </location>
</feature>
<keyword evidence="2" id="KW-0964">Secreted</keyword>
<proteinExistence type="predicted"/>
<dbReference type="Pfam" id="PF03443">
    <property type="entry name" value="AA9"/>
    <property type="match status" value="1"/>
</dbReference>
<evidence type="ECO:0000313" key="7">
    <source>
        <dbReference type="Proteomes" id="UP001143981"/>
    </source>
</evidence>
<sequence>MPTFPHYLVVATAVLALLASLASAHTIMVSINTGGTQLPDGQCVRKWWSKKNTPVTDLQCTELMCRTSDLDGSGTKLCPVAAGSTMSIEFRRNIDPGSDVISVSHIGPMLVYLAPLASNGLGNAWFKIYEEGFDATTNQWATTKLVKNNGILTFSLPAAIKAGDYILRAEAIALHNAKVVGGAQFYPNCAHLSITGGGSVVPAGVAFPGAYKPNDPGILYDRSKNSNSNYVIPGPPLYNGGAGSSGTQTTAANPLSLPTDSGSTASKPACTKKGSKSKKKLRRRKGASL</sequence>